<sequence>MGDLTGRIISLDERAHSIVISAENSAAEITEKANVEYNQIISSYIEKVEKEREMLFEQAKKEIEEYRKKRKAELQKILSEFEKLSKENREKFIEKVFNNLRGRICG</sequence>
<dbReference type="Gene3D" id="1.20.5.620">
    <property type="entry name" value="F1F0 ATP synthase subunit B, membrane domain"/>
    <property type="match status" value="1"/>
</dbReference>
<dbReference type="OrthoDB" id="15469at2"/>
<dbReference type="AlphaFoldDB" id="A0A238XSK8"/>
<dbReference type="Proteomes" id="UP000198405">
    <property type="component" value="Unassembled WGS sequence"/>
</dbReference>
<reference evidence="3" key="1">
    <citation type="submission" date="2017-06" db="EMBL/GenBank/DDBJ databases">
        <authorList>
            <person name="Varghese N."/>
            <person name="Submissions S."/>
        </authorList>
    </citation>
    <scope>NUCLEOTIDE SEQUENCE [LARGE SCALE GENOMIC DNA]</scope>
    <source>
        <strain evidence="3">DSM 15668</strain>
    </source>
</reference>
<gene>
    <name evidence="2" type="ORF">SAMN06265340_101207</name>
</gene>
<keyword evidence="1" id="KW-0175">Coiled coil</keyword>
<evidence type="ECO:0000313" key="3">
    <source>
        <dbReference type="Proteomes" id="UP000198405"/>
    </source>
</evidence>
<dbReference type="EMBL" id="FZOB01000001">
    <property type="protein sequence ID" value="SNR61558.1"/>
    <property type="molecule type" value="Genomic_DNA"/>
</dbReference>
<name>A0A238XSK8_9BACT</name>
<feature type="coiled-coil region" evidence="1">
    <location>
        <begin position="45"/>
        <end position="87"/>
    </location>
</feature>
<dbReference type="RefSeq" id="WP_089322238.1">
    <property type="nucleotide sequence ID" value="NZ_FZOB01000001.1"/>
</dbReference>
<organism evidence="2 3">
    <name type="scientific">Desulfurobacterium atlanticum</name>
    <dbReference type="NCBI Taxonomy" id="240169"/>
    <lineage>
        <taxon>Bacteria</taxon>
        <taxon>Pseudomonadati</taxon>
        <taxon>Aquificota</taxon>
        <taxon>Aquificia</taxon>
        <taxon>Desulfurobacteriales</taxon>
        <taxon>Desulfurobacteriaceae</taxon>
        <taxon>Desulfurobacterium</taxon>
    </lineage>
</organism>
<protein>
    <submittedName>
        <fullName evidence="2">Uncharacterized protein</fullName>
    </submittedName>
</protein>
<evidence type="ECO:0000313" key="2">
    <source>
        <dbReference type="EMBL" id="SNR61558.1"/>
    </source>
</evidence>
<accession>A0A238XSK8</accession>
<keyword evidence="3" id="KW-1185">Reference proteome</keyword>
<proteinExistence type="predicted"/>
<evidence type="ECO:0000256" key="1">
    <source>
        <dbReference type="SAM" id="Coils"/>
    </source>
</evidence>